<protein>
    <submittedName>
        <fullName evidence="3">30S ribosomal protein S2</fullName>
    </submittedName>
</protein>
<dbReference type="AlphaFoldDB" id="A0A238J1Y5"/>
<feature type="compositionally biased region" description="Basic and acidic residues" evidence="1">
    <location>
        <begin position="104"/>
        <end position="113"/>
    </location>
</feature>
<dbReference type="Gene3D" id="1.10.150.20">
    <property type="entry name" value="5' to 3' exonuclease, C-terminal subdomain"/>
    <property type="match status" value="1"/>
</dbReference>
<gene>
    <name evidence="3" type="primary">rpsB_2</name>
    <name evidence="3" type="ORF">BOA8489_02455</name>
</gene>
<dbReference type="GO" id="GO:0005840">
    <property type="term" value="C:ribosome"/>
    <property type="evidence" value="ECO:0007669"/>
    <property type="project" value="UniProtKB-KW"/>
</dbReference>
<feature type="transmembrane region" description="Helical" evidence="2">
    <location>
        <begin position="35"/>
        <end position="57"/>
    </location>
</feature>
<dbReference type="OrthoDB" id="9807941at2"/>
<accession>A0A238J1Y5</accession>
<evidence type="ECO:0000313" key="4">
    <source>
        <dbReference type="Proteomes" id="UP000201838"/>
    </source>
</evidence>
<proteinExistence type="predicted"/>
<dbReference type="Proteomes" id="UP000201838">
    <property type="component" value="Unassembled WGS sequence"/>
</dbReference>
<evidence type="ECO:0000256" key="2">
    <source>
        <dbReference type="SAM" id="Phobius"/>
    </source>
</evidence>
<dbReference type="RefSeq" id="WP_093974296.1">
    <property type="nucleotide sequence ID" value="NZ_FXXQ01000008.1"/>
</dbReference>
<evidence type="ECO:0000313" key="3">
    <source>
        <dbReference type="EMBL" id="SMX24331.1"/>
    </source>
</evidence>
<name>A0A238J1Y5_9RHOB</name>
<evidence type="ECO:0000256" key="1">
    <source>
        <dbReference type="SAM" id="MobiDB-lite"/>
    </source>
</evidence>
<keyword evidence="3" id="KW-0689">Ribosomal protein</keyword>
<dbReference type="EMBL" id="FXXQ01000008">
    <property type="protein sequence ID" value="SMX24331.1"/>
    <property type="molecule type" value="Genomic_DNA"/>
</dbReference>
<feature type="transmembrane region" description="Helical" evidence="2">
    <location>
        <begin position="7"/>
        <end position="29"/>
    </location>
</feature>
<keyword evidence="2" id="KW-0472">Membrane</keyword>
<keyword evidence="2" id="KW-1133">Transmembrane helix</keyword>
<keyword evidence="2" id="KW-0812">Transmembrane</keyword>
<feature type="region of interest" description="Disordered" evidence="1">
    <location>
        <begin position="94"/>
        <end position="113"/>
    </location>
</feature>
<sequence>MSRHTQGSLAIVGAIAGAVFLVAFVAMYVLSDYSISAAVFLALLPAAAAAVVLYRGFADGAQAARPAAPVAAPAPKPAPVAAEAEAAPAPVAAAAEGKPAGLDGPREGGADDLKKIKGVGPKLEKLLNSMGYWHFDQIAAWGESDVAWVDENLEGFKGRVSRDNWVSQASTLASGGETEFSKRA</sequence>
<organism evidence="3 4">
    <name type="scientific">Boseongicola aestuarii</name>
    <dbReference type="NCBI Taxonomy" id="1470561"/>
    <lineage>
        <taxon>Bacteria</taxon>
        <taxon>Pseudomonadati</taxon>
        <taxon>Pseudomonadota</taxon>
        <taxon>Alphaproteobacteria</taxon>
        <taxon>Rhodobacterales</taxon>
        <taxon>Paracoccaceae</taxon>
        <taxon>Boseongicola</taxon>
    </lineage>
</organism>
<keyword evidence="4" id="KW-1185">Reference proteome</keyword>
<keyword evidence="3" id="KW-0687">Ribonucleoprotein</keyword>
<reference evidence="3 4" key="1">
    <citation type="submission" date="2017-05" db="EMBL/GenBank/DDBJ databases">
        <authorList>
            <person name="Song R."/>
            <person name="Chenine A.L."/>
            <person name="Ruprecht R.M."/>
        </authorList>
    </citation>
    <scope>NUCLEOTIDE SEQUENCE [LARGE SCALE GENOMIC DNA]</scope>
    <source>
        <strain evidence="3 4">CECT 8489</strain>
    </source>
</reference>